<dbReference type="Gene3D" id="1.20.120.450">
    <property type="entry name" value="dinb family like domain"/>
    <property type="match status" value="1"/>
</dbReference>
<sequence length="177" mass="19832">MIEPIEIPDATLEPEAYKQALLDLIGEKDPLEALSATAPEVRRLLGDLPDEIVHAEPEPGEWPAAAVVAHLFDVDIVYGFRWRKVLTEDDPVYPGYDEKLWTPLARLPFQQLLTAWEGLRASNIALIAATPRELWSRTGVHGEQGPETFDEMVRKSAAHDLAHVNQIERAIEAVRAR</sequence>
<accession>A0ABS2TPE1</accession>
<gene>
    <name evidence="2" type="ORF">ITX44_06085</name>
</gene>
<comment type="caution">
    <text evidence="2">The sequence shown here is derived from an EMBL/GenBank/DDBJ whole genome shotgun (WGS) entry which is preliminary data.</text>
</comment>
<keyword evidence="3" id="KW-1185">Reference proteome</keyword>
<feature type="domain" description="DinB-like" evidence="1">
    <location>
        <begin position="34"/>
        <end position="167"/>
    </location>
</feature>
<dbReference type="Proteomes" id="UP000749040">
    <property type="component" value="Unassembled WGS sequence"/>
</dbReference>
<dbReference type="EMBL" id="JADKYB010000003">
    <property type="protein sequence ID" value="MBM9504110.1"/>
    <property type="molecule type" value="Genomic_DNA"/>
</dbReference>
<proteinExistence type="predicted"/>
<organism evidence="2 3">
    <name type="scientific">Actinacidiphila acididurans</name>
    <dbReference type="NCBI Taxonomy" id="2784346"/>
    <lineage>
        <taxon>Bacteria</taxon>
        <taxon>Bacillati</taxon>
        <taxon>Actinomycetota</taxon>
        <taxon>Actinomycetes</taxon>
        <taxon>Kitasatosporales</taxon>
        <taxon>Streptomycetaceae</taxon>
        <taxon>Actinacidiphila</taxon>
    </lineage>
</organism>
<name>A0ABS2TPE1_9ACTN</name>
<dbReference type="Pfam" id="PF12867">
    <property type="entry name" value="DinB_2"/>
    <property type="match status" value="1"/>
</dbReference>
<evidence type="ECO:0000313" key="3">
    <source>
        <dbReference type="Proteomes" id="UP000749040"/>
    </source>
</evidence>
<dbReference type="InterPro" id="IPR024775">
    <property type="entry name" value="DinB-like"/>
</dbReference>
<dbReference type="SUPFAM" id="SSF109854">
    <property type="entry name" value="DinB/YfiT-like putative metalloenzymes"/>
    <property type="match status" value="1"/>
</dbReference>
<dbReference type="InterPro" id="IPR034660">
    <property type="entry name" value="DinB/YfiT-like"/>
</dbReference>
<evidence type="ECO:0000313" key="2">
    <source>
        <dbReference type="EMBL" id="MBM9504110.1"/>
    </source>
</evidence>
<protein>
    <submittedName>
        <fullName evidence="2">DinB family protein</fullName>
    </submittedName>
</protein>
<reference evidence="2 3" key="1">
    <citation type="submission" date="2021-01" db="EMBL/GenBank/DDBJ databases">
        <title>Streptomyces acididurans sp. nov., isolated from a peat swamp forest soil.</title>
        <authorList>
            <person name="Chantavorakit T."/>
            <person name="Duangmal K."/>
        </authorList>
    </citation>
    <scope>NUCLEOTIDE SEQUENCE [LARGE SCALE GENOMIC DNA]</scope>
    <source>
        <strain evidence="2 3">KK5PA1</strain>
    </source>
</reference>
<evidence type="ECO:0000259" key="1">
    <source>
        <dbReference type="Pfam" id="PF12867"/>
    </source>
</evidence>
<dbReference type="RefSeq" id="WP_205355993.1">
    <property type="nucleotide sequence ID" value="NZ_JADKYB010000003.1"/>
</dbReference>